<evidence type="ECO:0000313" key="3">
    <source>
        <dbReference type="EMBL" id="QEG15826.1"/>
    </source>
</evidence>
<keyword evidence="4" id="KW-1185">Reference proteome</keyword>
<dbReference type="RefSeq" id="WP_044239102.1">
    <property type="nucleotide sequence ID" value="NZ_CP042910.1"/>
</dbReference>
<dbReference type="GeneID" id="98646293"/>
<keyword evidence="1" id="KW-0175">Coiled coil</keyword>
<evidence type="ECO:0000256" key="1">
    <source>
        <dbReference type="SAM" id="Coils"/>
    </source>
</evidence>
<dbReference type="EMBL" id="CP042910">
    <property type="protein sequence ID" value="QEG15826.1"/>
    <property type="molecule type" value="Genomic_DNA"/>
</dbReference>
<gene>
    <name evidence="3" type="ORF">GmarT_16690</name>
</gene>
<feature type="signal peptide" evidence="2">
    <location>
        <begin position="1"/>
        <end position="28"/>
    </location>
</feature>
<proteinExistence type="predicted"/>
<dbReference type="Proteomes" id="UP000322887">
    <property type="component" value="Chromosome"/>
</dbReference>
<evidence type="ECO:0000313" key="4">
    <source>
        <dbReference type="Proteomes" id="UP000322887"/>
    </source>
</evidence>
<accession>A0ABX5YJE8</accession>
<feature type="coiled-coil region" evidence="1">
    <location>
        <begin position="723"/>
        <end position="816"/>
    </location>
</feature>
<keyword evidence="2" id="KW-0732">Signal</keyword>
<evidence type="ECO:0008006" key="5">
    <source>
        <dbReference type="Google" id="ProtNLM"/>
    </source>
</evidence>
<dbReference type="Gene3D" id="2.60.120.380">
    <property type="match status" value="2"/>
</dbReference>
<name>A0ABX5YJE8_9PLAN</name>
<sequence length="835" mass="91837">MKTINRLSLCGCFFSVLLFLLHQQMVSAQLPTADLRQIRPFAASAGKTVKMSVIGSNLDDASELRFSHPGITAKPVMLPADDIYPKPRIQGSQFEVVVSDDVPPGIYEVRAVSYFGLSTARPFVVAPADSQEVDETGKNESRETAQSIEVNSTVTGNVPSRGIDWYRFKAKRGQRVLVELVAERVDSRLDGQIVVYDSEGREISRNRDWYGRDPFLEIQSEQDQEYFLAISDILYRGGSEHFYRLSISDRPHIDFVFPPAGEPGSRKVYTVYGRNLPGGSLGNAVSLNGQKLESIEVEIQLPEVATPPASFQPWEPRQGILNGHEFQLEKSNSVSIGFATAPVALESAGQKAQTVAVPVEIAGQFIEPNEEDVYQFQATKGKTYCIEVIADRMKSKVDPYLEIYQVTKTKEGDVTRKKVAENDDLPSFFSTDNKDAINFDTVDAAASFTADADGLYEVVVLNQFGGGSPAHIYRLAIREPTPDFQVFASTERTLPTNRTGYSVTPLLRRGANWGVRIVAPRQDGFTGDITITAEGLPPGVTAKPLVLSGKTDRGVLVLAADPAAKRWAGEIRITGKAQINHKEKVREAKFASLIWGHIFSDSIRVRSRLTTRIPLAVNEDEEAPVVITPVEDKTWAVELNQKLEIPIQLTGKGSRKGNLTIEPNELFGLLRRPPTVNIGEKETEGTLVIDFKPDGNFKIEPGQYQFALMGVGVTQYRHNLPASEAATAEVKQLDALIEAIKSDVELTKSAAEKSKSTLEQVKQNAEQLKQAQAAYDTALKANQAAKDRLKRAETALTQVTNKAKSTEKKAAAADNKFAAWSKLITVNVTKPAEKK</sequence>
<dbReference type="Gene3D" id="1.20.1480.30">
    <property type="entry name" value="Designed four-helix bundle protein"/>
    <property type="match status" value="1"/>
</dbReference>
<organism evidence="3 4">
    <name type="scientific">Gimesia maris</name>
    <dbReference type="NCBI Taxonomy" id="122"/>
    <lineage>
        <taxon>Bacteria</taxon>
        <taxon>Pseudomonadati</taxon>
        <taxon>Planctomycetota</taxon>
        <taxon>Planctomycetia</taxon>
        <taxon>Planctomycetales</taxon>
        <taxon>Planctomycetaceae</taxon>
        <taxon>Gimesia</taxon>
    </lineage>
</organism>
<feature type="chain" id="PRO_5045697843" description="Peptidase C-terminal archaeal/bacterial domain-containing protein" evidence="2">
    <location>
        <begin position="29"/>
        <end position="835"/>
    </location>
</feature>
<protein>
    <recommendedName>
        <fullName evidence="5">Peptidase C-terminal archaeal/bacterial domain-containing protein</fullName>
    </recommendedName>
</protein>
<reference evidence="3 4" key="1">
    <citation type="submission" date="2019-08" db="EMBL/GenBank/DDBJ databases">
        <title>Deep-cultivation of Planctomycetes and their phenomic and genomic characterization uncovers novel biology.</title>
        <authorList>
            <person name="Wiegand S."/>
            <person name="Jogler M."/>
            <person name="Boedeker C."/>
            <person name="Pinto D."/>
            <person name="Vollmers J."/>
            <person name="Rivas-Marin E."/>
            <person name="Kohn T."/>
            <person name="Peeters S.H."/>
            <person name="Heuer A."/>
            <person name="Rast P."/>
            <person name="Oberbeckmann S."/>
            <person name="Bunk B."/>
            <person name="Jeske O."/>
            <person name="Meyerdierks A."/>
            <person name="Storesund J.E."/>
            <person name="Kallscheuer N."/>
            <person name="Luecker S."/>
            <person name="Lage O.M."/>
            <person name="Pohl T."/>
            <person name="Merkel B.J."/>
            <person name="Hornburger P."/>
            <person name="Mueller R.-W."/>
            <person name="Bruemmer F."/>
            <person name="Labrenz M."/>
            <person name="Spormann A.M."/>
            <person name="Op den Camp H."/>
            <person name="Overmann J."/>
            <person name="Amann R."/>
            <person name="Jetten M.S.M."/>
            <person name="Mascher T."/>
            <person name="Medema M.H."/>
            <person name="Devos D.P."/>
            <person name="Kaster A.-K."/>
            <person name="Ovreas L."/>
            <person name="Rohde M."/>
            <person name="Galperin M.Y."/>
            <person name="Jogler C."/>
        </authorList>
    </citation>
    <scope>NUCLEOTIDE SEQUENCE [LARGE SCALE GENOMIC DNA]</scope>
    <source>
        <strain evidence="3 4">DSM 8797</strain>
    </source>
</reference>
<evidence type="ECO:0000256" key="2">
    <source>
        <dbReference type="SAM" id="SignalP"/>
    </source>
</evidence>